<dbReference type="Gramene" id="Dexi6B01G0006510.1">
    <property type="protein sequence ID" value="Dexi6B01G0006510.1:cds"/>
    <property type="gene ID" value="Dexi6B01G0006510"/>
</dbReference>
<keyword evidence="2" id="KW-1185">Reference proteome</keyword>
<dbReference type="PANTHER" id="PTHR31549">
    <property type="entry name" value="PROTEIN, PUTATIVE (DUF247)-RELATED-RELATED"/>
    <property type="match status" value="1"/>
</dbReference>
<dbReference type="InterPro" id="IPR004158">
    <property type="entry name" value="DUF247_pln"/>
</dbReference>
<sequence>MESAAARGPCEFQRAQWTAEELVAADEVWAPAAGLPLDYASIDIFPSIWSLQPYVPSSPSGVVEYYNYYAASTQYAGPIVEEVEAAAQESFEVDLRHDMEMEIDKKNAIGLFEEAARKFKSDIDMMKQKIHRYPPSIEGMDTYYTVPRIVAIGPYHHEKWKLKEAEKVKHVAAYHCIKESGGLYVQEMYEAVVSVMEKIDARRLYDKEVMEGMSDNEFQPMMFYDACFLVMYMMIRTSNDADYNEYGLRDFFESNDRDIAHDIMLLENQIPWSVVDAIMKYTSVHLENFITIWKDDCLLDRVVGELDAIMWNDNYKPPHLLGLLRFYIVGTISKPEVSGVNNMRSITISVSAIELTEMGISLADNETECIADMELTKRWIYFAKLSMAPLSLNDLRASHLVNMAAHELCTTPDFLDGNAAFEDSAVCSYLLLLCMLMCNHDNVEHLRTSGILQGGAGLTNKQTLDFFTSLQSLRQGRCYSRVMVQIESYKNSRPLRNKAYAFVYNNWKTILKVGSAVVALITILGTLKSLSSPGN</sequence>
<dbReference type="AlphaFoldDB" id="A0A835B9Q4"/>
<organism evidence="1 2">
    <name type="scientific">Digitaria exilis</name>
    <dbReference type="NCBI Taxonomy" id="1010633"/>
    <lineage>
        <taxon>Eukaryota</taxon>
        <taxon>Viridiplantae</taxon>
        <taxon>Streptophyta</taxon>
        <taxon>Embryophyta</taxon>
        <taxon>Tracheophyta</taxon>
        <taxon>Spermatophyta</taxon>
        <taxon>Magnoliopsida</taxon>
        <taxon>Liliopsida</taxon>
        <taxon>Poales</taxon>
        <taxon>Poaceae</taxon>
        <taxon>PACMAD clade</taxon>
        <taxon>Panicoideae</taxon>
        <taxon>Panicodae</taxon>
        <taxon>Paniceae</taxon>
        <taxon>Anthephorinae</taxon>
        <taxon>Digitaria</taxon>
    </lineage>
</organism>
<dbReference type="PANTHER" id="PTHR31549:SF32">
    <property type="match status" value="1"/>
</dbReference>
<comment type="caution">
    <text evidence="1">The sequence shown here is derived from an EMBL/GenBank/DDBJ whole genome shotgun (WGS) entry which is preliminary data.</text>
</comment>
<gene>
    <name evidence="1" type="ORF">HU200_039977</name>
</gene>
<dbReference type="Proteomes" id="UP000636709">
    <property type="component" value="Unassembled WGS sequence"/>
</dbReference>
<reference evidence="1" key="1">
    <citation type="submission" date="2020-07" db="EMBL/GenBank/DDBJ databases">
        <title>Genome sequence and genetic diversity analysis of an under-domesticated orphan crop, white fonio (Digitaria exilis).</title>
        <authorList>
            <person name="Bennetzen J.L."/>
            <person name="Chen S."/>
            <person name="Ma X."/>
            <person name="Wang X."/>
            <person name="Yssel A.E.J."/>
            <person name="Chaluvadi S.R."/>
            <person name="Johnson M."/>
            <person name="Gangashetty P."/>
            <person name="Hamidou F."/>
            <person name="Sanogo M.D."/>
            <person name="Zwaenepoel A."/>
            <person name="Wallace J."/>
            <person name="Van De Peer Y."/>
            <person name="Van Deynze A."/>
        </authorList>
    </citation>
    <scope>NUCLEOTIDE SEQUENCE</scope>
    <source>
        <tissue evidence="1">Leaves</tissue>
    </source>
</reference>
<dbReference type="EMBL" id="JACEFO010001953">
    <property type="protein sequence ID" value="KAF8692029.1"/>
    <property type="molecule type" value="Genomic_DNA"/>
</dbReference>
<name>A0A835B9Q4_9POAL</name>
<dbReference type="Pfam" id="PF03140">
    <property type="entry name" value="DUF247"/>
    <property type="match status" value="1"/>
</dbReference>
<dbReference type="OrthoDB" id="676317at2759"/>
<accession>A0A835B9Q4</accession>
<protein>
    <submittedName>
        <fullName evidence="1">Uncharacterized protein</fullName>
    </submittedName>
</protein>
<evidence type="ECO:0000313" key="2">
    <source>
        <dbReference type="Proteomes" id="UP000636709"/>
    </source>
</evidence>
<proteinExistence type="predicted"/>
<evidence type="ECO:0000313" key="1">
    <source>
        <dbReference type="EMBL" id="KAF8692029.1"/>
    </source>
</evidence>